<dbReference type="InterPro" id="IPR001138">
    <property type="entry name" value="Zn2Cys6_DnaBD"/>
</dbReference>
<keyword evidence="2" id="KW-0479">Metal-binding</keyword>
<dbReference type="Pfam" id="PF00172">
    <property type="entry name" value="Zn_clus"/>
    <property type="match status" value="1"/>
</dbReference>
<dbReference type="GO" id="GO:0000978">
    <property type="term" value="F:RNA polymerase II cis-regulatory region sequence-specific DNA binding"/>
    <property type="evidence" value="ECO:0007669"/>
    <property type="project" value="InterPro"/>
</dbReference>
<evidence type="ECO:0000313" key="11">
    <source>
        <dbReference type="Proteomes" id="UP000826661"/>
    </source>
</evidence>
<dbReference type="InterPro" id="IPR013087">
    <property type="entry name" value="Znf_C2H2_type"/>
</dbReference>
<dbReference type="PANTHER" id="PTHR40626:SF3">
    <property type="entry name" value="TRANSCRIPTION FACTOR WITH C2H2 AND ZN(2)-CYS(6) DNA BINDING DOMAIN (EUROFUNG)-RELATED"/>
    <property type="match status" value="1"/>
</dbReference>
<keyword evidence="3" id="KW-0677">Repeat</keyword>
<accession>A0A8G0PIK3</accession>
<dbReference type="PROSITE" id="PS00028">
    <property type="entry name" value="ZINC_FINGER_C2H2_1"/>
    <property type="match status" value="1"/>
</dbReference>
<dbReference type="InterPro" id="IPR007219">
    <property type="entry name" value="XnlR_reg_dom"/>
</dbReference>
<dbReference type="GO" id="GO:0000981">
    <property type="term" value="F:DNA-binding transcription factor activity, RNA polymerase II-specific"/>
    <property type="evidence" value="ECO:0007669"/>
    <property type="project" value="InterPro"/>
</dbReference>
<dbReference type="PROSITE" id="PS50157">
    <property type="entry name" value="ZINC_FINGER_C2H2_2"/>
    <property type="match status" value="1"/>
</dbReference>
<organism evidence="10 11">
    <name type="scientific">Trichoderma simmonsii</name>
    <dbReference type="NCBI Taxonomy" id="1491479"/>
    <lineage>
        <taxon>Eukaryota</taxon>
        <taxon>Fungi</taxon>
        <taxon>Dikarya</taxon>
        <taxon>Ascomycota</taxon>
        <taxon>Pezizomycotina</taxon>
        <taxon>Sordariomycetes</taxon>
        <taxon>Hypocreomycetidae</taxon>
        <taxon>Hypocreales</taxon>
        <taxon>Hypocreaceae</taxon>
        <taxon>Trichoderma</taxon>
    </lineage>
</organism>
<gene>
    <name evidence="10" type="ORF">H0G86_005082</name>
</gene>
<dbReference type="Pfam" id="PF00096">
    <property type="entry name" value="zf-C2H2"/>
    <property type="match status" value="2"/>
</dbReference>
<feature type="domain" description="C2H2-type" evidence="9">
    <location>
        <begin position="6"/>
        <end position="33"/>
    </location>
</feature>
<dbReference type="GO" id="GO:0006351">
    <property type="term" value="P:DNA-templated transcription"/>
    <property type="evidence" value="ECO:0007669"/>
    <property type="project" value="InterPro"/>
</dbReference>
<dbReference type="GO" id="GO:0005634">
    <property type="term" value="C:nucleus"/>
    <property type="evidence" value="ECO:0007669"/>
    <property type="project" value="UniProtKB-SubCell"/>
</dbReference>
<dbReference type="SUPFAM" id="SSF57667">
    <property type="entry name" value="beta-beta-alpha zinc fingers"/>
    <property type="match status" value="1"/>
</dbReference>
<dbReference type="PANTHER" id="PTHR40626">
    <property type="entry name" value="MIP31509P"/>
    <property type="match status" value="1"/>
</dbReference>
<dbReference type="Pfam" id="PF04082">
    <property type="entry name" value="Fungal_trans"/>
    <property type="match status" value="1"/>
</dbReference>
<dbReference type="AlphaFoldDB" id="A0A8G0PIK3"/>
<dbReference type="InterPro" id="IPR036236">
    <property type="entry name" value="Znf_C2H2_sf"/>
</dbReference>
<evidence type="ECO:0000259" key="8">
    <source>
        <dbReference type="PROSITE" id="PS50048"/>
    </source>
</evidence>
<keyword evidence="5" id="KW-0862">Zinc</keyword>
<dbReference type="CDD" id="cd12148">
    <property type="entry name" value="fungal_TF_MHR"/>
    <property type="match status" value="1"/>
</dbReference>
<dbReference type="EMBL" id="CP075866">
    <property type="protein sequence ID" value="QYS97878.1"/>
    <property type="molecule type" value="Genomic_DNA"/>
</dbReference>
<dbReference type="PROSITE" id="PS50048">
    <property type="entry name" value="ZN2_CY6_FUNGAL_2"/>
    <property type="match status" value="1"/>
</dbReference>
<evidence type="ECO:0000259" key="9">
    <source>
        <dbReference type="PROSITE" id="PS50157"/>
    </source>
</evidence>
<dbReference type="GO" id="GO:0000785">
    <property type="term" value="C:chromatin"/>
    <property type="evidence" value="ECO:0007669"/>
    <property type="project" value="TreeGrafter"/>
</dbReference>
<keyword evidence="6" id="KW-0539">Nucleus</keyword>
<evidence type="ECO:0000256" key="5">
    <source>
        <dbReference type="ARBA" id="ARBA00022833"/>
    </source>
</evidence>
<sequence length="686" mass="77219">MESRKIICSICSSSFTRAAHLQRHQRSHSSDDSFQCSYCLLKFTRRDSLRKHWKSCLLRKTVGQPIPSPELRGRKRRACDQCSASKRACNLESPCGTCALKGCSCSYRRMSSQWTATPKSAAFSWIDEAVSLGAIRALVEGEEDATAPMRPGTISTPPSLPMSAVSTPAIHLDGPSAQQTARWIYMQVFQSEEFEFLMNFTSCDGLNQSFNFLTTPEKGSDDWNLNDILSFHDLLGVDYDVGSDSWGVPEKPSQINKAVEWLFDPLLTQTKAICKKLLHSSDTDACLPKGVAQSLGEQCIEFFNPQSLRRLLDIYWKRWHSNCPIIHPSTFEASQAPAELIMVMALIGAFVSVDRQDAENARRWLDSTERLIFMLPWLSQEDDVSRNEFALTHDTKLRLLQAAILISVLQTWEGTDSARKRIMKLRYPYVAQASQDLMPSSVVVSMGVDLATTLHQWSDFIIEEQIIRTKSFIFLLDTAFTIFHKTPPRVTIPDLDFPFPYPDVCFHSQNGNEFFNSVQQLDARYLSSRDVHIYGTIQNLCHTNSTTNLSLPVITDLGGFILISAIHSIIFCQQMSCVSSPNATLSLLHSLEKWLALWDRRFNNTQAGPPIQPLAYEDDQTVRTGFVRHSREYYALALAKLEMIERFHSGSVSQLSDSQGNVKDIISHVKSAWPSQVGSAAAQVIE</sequence>
<evidence type="ECO:0000313" key="10">
    <source>
        <dbReference type="EMBL" id="QYS97878.1"/>
    </source>
</evidence>
<keyword evidence="4 7" id="KW-0863">Zinc-finger</keyword>
<dbReference type="GO" id="GO:0008270">
    <property type="term" value="F:zinc ion binding"/>
    <property type="evidence" value="ECO:0007669"/>
    <property type="project" value="UniProtKB-KW"/>
</dbReference>
<dbReference type="SMART" id="SM00066">
    <property type="entry name" value="GAL4"/>
    <property type="match status" value="1"/>
</dbReference>
<dbReference type="InterPro" id="IPR036864">
    <property type="entry name" value="Zn2-C6_fun-type_DNA-bd_sf"/>
</dbReference>
<reference evidence="10 11" key="1">
    <citation type="journal article" date="2021" name="BMC Genomics">
        <title>Telomere-to-telomere genome assembly of asparaginase-producing Trichoderma simmonsii.</title>
        <authorList>
            <person name="Chung D."/>
            <person name="Kwon Y.M."/>
            <person name="Yang Y."/>
        </authorList>
    </citation>
    <scope>NUCLEOTIDE SEQUENCE [LARGE SCALE GENOMIC DNA]</scope>
    <source>
        <strain evidence="10 11">GH-Sj1</strain>
    </source>
</reference>
<protein>
    <submittedName>
        <fullName evidence="10">Fungal_trans domain-containing protein</fullName>
    </submittedName>
</protein>
<dbReference type="SUPFAM" id="SSF57701">
    <property type="entry name" value="Zn2/Cys6 DNA-binding domain"/>
    <property type="match status" value="1"/>
</dbReference>
<proteinExistence type="predicted"/>
<name>A0A8G0PIK3_9HYPO</name>
<dbReference type="SMART" id="SM00355">
    <property type="entry name" value="ZnF_C2H2"/>
    <property type="match status" value="2"/>
</dbReference>
<dbReference type="CDD" id="cd00067">
    <property type="entry name" value="GAL4"/>
    <property type="match status" value="1"/>
</dbReference>
<feature type="domain" description="Zn(2)-C6 fungal-type" evidence="8">
    <location>
        <begin position="78"/>
        <end position="107"/>
    </location>
</feature>
<comment type="subcellular location">
    <subcellularLocation>
        <location evidence="1">Nucleus</location>
    </subcellularLocation>
</comment>
<dbReference type="Proteomes" id="UP000826661">
    <property type="component" value="Chromosome III"/>
</dbReference>
<evidence type="ECO:0000256" key="1">
    <source>
        <dbReference type="ARBA" id="ARBA00004123"/>
    </source>
</evidence>
<evidence type="ECO:0000256" key="4">
    <source>
        <dbReference type="ARBA" id="ARBA00022771"/>
    </source>
</evidence>
<dbReference type="Gene3D" id="3.30.160.60">
    <property type="entry name" value="Classic Zinc Finger"/>
    <property type="match status" value="1"/>
</dbReference>
<evidence type="ECO:0000256" key="7">
    <source>
        <dbReference type="PROSITE-ProRule" id="PRU00042"/>
    </source>
</evidence>
<evidence type="ECO:0000256" key="2">
    <source>
        <dbReference type="ARBA" id="ARBA00022723"/>
    </source>
</evidence>
<dbReference type="InterPro" id="IPR051059">
    <property type="entry name" value="VerF-like"/>
</dbReference>
<keyword evidence="11" id="KW-1185">Reference proteome</keyword>
<evidence type="ECO:0000256" key="6">
    <source>
        <dbReference type="ARBA" id="ARBA00023242"/>
    </source>
</evidence>
<evidence type="ECO:0000256" key="3">
    <source>
        <dbReference type="ARBA" id="ARBA00022737"/>
    </source>
</evidence>